<dbReference type="EMBL" id="JANPWB010000010">
    <property type="protein sequence ID" value="KAJ1137914.1"/>
    <property type="molecule type" value="Genomic_DNA"/>
</dbReference>
<dbReference type="AlphaFoldDB" id="A0AAV7QFR3"/>
<accession>A0AAV7QFR3</accession>
<organism evidence="2 3">
    <name type="scientific">Pleurodeles waltl</name>
    <name type="common">Iberian ribbed newt</name>
    <dbReference type="NCBI Taxonomy" id="8319"/>
    <lineage>
        <taxon>Eukaryota</taxon>
        <taxon>Metazoa</taxon>
        <taxon>Chordata</taxon>
        <taxon>Craniata</taxon>
        <taxon>Vertebrata</taxon>
        <taxon>Euteleostomi</taxon>
        <taxon>Amphibia</taxon>
        <taxon>Batrachia</taxon>
        <taxon>Caudata</taxon>
        <taxon>Salamandroidea</taxon>
        <taxon>Salamandridae</taxon>
        <taxon>Pleurodelinae</taxon>
        <taxon>Pleurodeles</taxon>
    </lineage>
</organism>
<reference evidence="2" key="1">
    <citation type="journal article" date="2022" name="bioRxiv">
        <title>Sequencing and chromosome-scale assembly of the giantPleurodeles waltlgenome.</title>
        <authorList>
            <person name="Brown T."/>
            <person name="Elewa A."/>
            <person name="Iarovenko S."/>
            <person name="Subramanian E."/>
            <person name="Araus A.J."/>
            <person name="Petzold A."/>
            <person name="Susuki M."/>
            <person name="Suzuki K.-i.T."/>
            <person name="Hayashi T."/>
            <person name="Toyoda A."/>
            <person name="Oliveira C."/>
            <person name="Osipova E."/>
            <person name="Leigh N.D."/>
            <person name="Simon A."/>
            <person name="Yun M.H."/>
        </authorList>
    </citation>
    <scope>NUCLEOTIDE SEQUENCE</scope>
    <source>
        <strain evidence="2">20211129_DDA</strain>
        <tissue evidence="2">Liver</tissue>
    </source>
</reference>
<evidence type="ECO:0000256" key="1">
    <source>
        <dbReference type="SAM" id="MobiDB-lite"/>
    </source>
</evidence>
<dbReference type="Proteomes" id="UP001066276">
    <property type="component" value="Chromosome 6"/>
</dbReference>
<sequence length="131" mass="14153">MHDDFHVNNQDPIKDVANPIDDGVHETRSQVNTSSPSGVFLCLFSGEDGGADSRGNVEEIINNNQNAEGKGDKEDVMYAVNEIVSCNTKRLRKSPRSLRAEAAGDQGKTDNSPRSRSNGVVYLGVCTEDGD</sequence>
<evidence type="ECO:0000313" key="3">
    <source>
        <dbReference type="Proteomes" id="UP001066276"/>
    </source>
</evidence>
<evidence type="ECO:0000313" key="2">
    <source>
        <dbReference type="EMBL" id="KAJ1137914.1"/>
    </source>
</evidence>
<name>A0AAV7QFR3_PLEWA</name>
<keyword evidence="3" id="KW-1185">Reference proteome</keyword>
<feature type="region of interest" description="Disordered" evidence="1">
    <location>
        <begin position="91"/>
        <end position="131"/>
    </location>
</feature>
<protein>
    <submittedName>
        <fullName evidence="2">Uncharacterized protein</fullName>
    </submittedName>
</protein>
<feature type="region of interest" description="Disordered" evidence="1">
    <location>
        <begin position="1"/>
        <end position="34"/>
    </location>
</feature>
<gene>
    <name evidence="2" type="ORF">NDU88_004310</name>
</gene>
<proteinExistence type="predicted"/>
<comment type="caution">
    <text evidence="2">The sequence shown here is derived from an EMBL/GenBank/DDBJ whole genome shotgun (WGS) entry which is preliminary data.</text>
</comment>